<proteinExistence type="predicted"/>
<feature type="transmembrane region" description="Helical" evidence="1">
    <location>
        <begin position="15"/>
        <end position="34"/>
    </location>
</feature>
<accession>A0A6M0SD84</accession>
<dbReference type="RefSeq" id="WP_163668637.1">
    <property type="nucleotide sequence ID" value="NZ_QZCE01000002.1"/>
</dbReference>
<dbReference type="InterPro" id="IPR019606">
    <property type="entry name" value="GerMN"/>
</dbReference>
<protein>
    <submittedName>
        <fullName evidence="3">Spore germination protein</fullName>
    </submittedName>
</protein>
<dbReference type="AlphaFoldDB" id="A0A6M0SD84"/>
<evidence type="ECO:0000256" key="1">
    <source>
        <dbReference type="SAM" id="Phobius"/>
    </source>
</evidence>
<dbReference type="Proteomes" id="UP000473574">
    <property type="component" value="Unassembled WGS sequence"/>
</dbReference>
<gene>
    <name evidence="3" type="ORF">D0962_27490</name>
</gene>
<reference evidence="3 4" key="1">
    <citation type="journal article" date="2020" name="Microb. Ecol.">
        <title>Ecogenomics of the Marine Benthic Filamentous Cyanobacterium Adonisia.</title>
        <authorList>
            <person name="Walter J.M."/>
            <person name="Coutinho F.H."/>
            <person name="Leomil L."/>
            <person name="Hargreaves P.I."/>
            <person name="Campeao M.E."/>
            <person name="Vieira V.V."/>
            <person name="Silva B.S."/>
            <person name="Fistarol G.O."/>
            <person name="Salomon P.S."/>
            <person name="Sawabe T."/>
            <person name="Mino S."/>
            <person name="Hosokawa M."/>
            <person name="Miyashita H."/>
            <person name="Maruyama F."/>
            <person name="van Verk M.C."/>
            <person name="Dutilh B.E."/>
            <person name="Thompson C.C."/>
            <person name="Thompson F.L."/>
        </authorList>
    </citation>
    <scope>NUCLEOTIDE SEQUENCE [LARGE SCALE GENOMIC DNA]</scope>
    <source>
        <strain evidence="3 4">CCMR0082</strain>
    </source>
</reference>
<evidence type="ECO:0000313" key="4">
    <source>
        <dbReference type="Proteomes" id="UP000473574"/>
    </source>
</evidence>
<keyword evidence="1" id="KW-0812">Transmembrane</keyword>
<dbReference type="Pfam" id="PF10646">
    <property type="entry name" value="Germane"/>
    <property type="match status" value="1"/>
</dbReference>
<evidence type="ECO:0000313" key="3">
    <source>
        <dbReference type="EMBL" id="NEZ66459.1"/>
    </source>
</evidence>
<dbReference type="SMART" id="SM00909">
    <property type="entry name" value="Germane"/>
    <property type="match status" value="1"/>
</dbReference>
<comment type="caution">
    <text evidence="3">The sequence shown here is derived from an EMBL/GenBank/DDBJ whole genome shotgun (WGS) entry which is preliminary data.</text>
</comment>
<feature type="domain" description="GerMN" evidence="2">
    <location>
        <begin position="108"/>
        <end position="195"/>
    </location>
</feature>
<keyword evidence="1" id="KW-0472">Membrane</keyword>
<dbReference type="EMBL" id="QZCE01000002">
    <property type="protein sequence ID" value="NEZ66459.1"/>
    <property type="molecule type" value="Genomic_DNA"/>
</dbReference>
<sequence>MSAQKTLHPFNWKTLEMYLVAIILGGLAGWGYWWTSQQTDYVSGGITRVESLDLSDAIARLNSSLPAELAALVIVQPQTYWVSISNQQEQLLPQPLSVEAQASPAVMLTEAMEMLLAGSVKIDDAFTAIPKNTQLLSLTTNSRGIYVNLSQEFTYGGGSSSMIYRVAQVIYTATSLDPNAKVYLSVAGHLIDDAHPLGGEGLVLEQPVTRQSFAKEFSF</sequence>
<keyword evidence="1" id="KW-1133">Transmembrane helix</keyword>
<name>A0A6M0SD84_9CYAN</name>
<organism evidence="3 4">
    <name type="scientific">Adonisia turfae CCMR0082</name>
    <dbReference type="NCBI Taxonomy" id="2304604"/>
    <lineage>
        <taxon>Bacteria</taxon>
        <taxon>Bacillati</taxon>
        <taxon>Cyanobacteriota</taxon>
        <taxon>Adonisia</taxon>
        <taxon>Adonisia turfae</taxon>
    </lineage>
</organism>
<evidence type="ECO:0000259" key="2">
    <source>
        <dbReference type="SMART" id="SM00909"/>
    </source>
</evidence>